<feature type="chain" id="PRO_5043926459" evidence="2">
    <location>
        <begin position="22"/>
        <end position="457"/>
    </location>
</feature>
<feature type="region of interest" description="Disordered" evidence="1">
    <location>
        <begin position="179"/>
        <end position="310"/>
    </location>
</feature>
<sequence>MQISAITTFFSFITCLSIIKAAETPYYTLDDVTGTVYYDINDSPECGKNFGDPKWSQTTGMTGPNAAPPICEYVRGKSLSEIGKGTPVAMNFLLVDNDLVNWCGRIVNVYKQNGEPYVLDSGPFYIWDGCGNCATEKKIDFSAEALIGLQDQTSSGIPCDNAKGLKVEVTNQYHWKLAEGGQVNENPTEKDNGSGQYTDPIPSVTTTMGVPPAYSKGGSGSGSGSSQVGGSTNTAVVPGLTTTSSSGSYGSTSLSSPAAGTGVADVNNGGYPASAPGSQASGSGPVAGASTPNQGIPTPSTALPGISSPVGVAGTQASPAGYDTAATSPTAVASAVAGGSAASSPAAGDSTYVPAGKAPSVPIGAGISATAAVGASAGAGAGTSASLPGVNALASPSVPVTPVANIQTHRGTQITGAQEADCKLGQPKCESGQNRICSYFESGSQKIGWIPAGTCSQ</sequence>
<dbReference type="Proteomes" id="UP001355207">
    <property type="component" value="Chromosome 5"/>
</dbReference>
<name>A0AAX4JWH2_9TREE</name>
<keyword evidence="2" id="KW-0732">Signal</keyword>
<organism evidence="3 4">
    <name type="scientific">Kwoniella dendrophila CBS 6074</name>
    <dbReference type="NCBI Taxonomy" id="1295534"/>
    <lineage>
        <taxon>Eukaryota</taxon>
        <taxon>Fungi</taxon>
        <taxon>Dikarya</taxon>
        <taxon>Basidiomycota</taxon>
        <taxon>Agaricomycotina</taxon>
        <taxon>Tremellomycetes</taxon>
        <taxon>Tremellales</taxon>
        <taxon>Cryptococcaceae</taxon>
        <taxon>Kwoniella</taxon>
    </lineage>
</organism>
<reference evidence="3 4" key="1">
    <citation type="submission" date="2024-01" db="EMBL/GenBank/DDBJ databases">
        <title>Comparative genomics of Cryptococcus and Kwoniella reveals pathogenesis evolution and contrasting modes of karyotype evolution via chromosome fusion or intercentromeric recombination.</title>
        <authorList>
            <person name="Coelho M.A."/>
            <person name="David-Palma M."/>
            <person name="Shea T."/>
            <person name="Bowers K."/>
            <person name="McGinley-Smith S."/>
            <person name="Mohammad A.W."/>
            <person name="Gnirke A."/>
            <person name="Yurkov A.M."/>
            <person name="Nowrousian M."/>
            <person name="Sun S."/>
            <person name="Cuomo C.A."/>
            <person name="Heitman J."/>
        </authorList>
    </citation>
    <scope>NUCLEOTIDE SEQUENCE [LARGE SCALE GENOMIC DNA]</scope>
    <source>
        <strain evidence="3 4">CBS 6074</strain>
    </source>
</reference>
<accession>A0AAX4JWH2</accession>
<keyword evidence="4" id="KW-1185">Reference proteome</keyword>
<feature type="compositionally biased region" description="Low complexity" evidence="1">
    <location>
        <begin position="239"/>
        <end position="256"/>
    </location>
</feature>
<evidence type="ECO:0000313" key="4">
    <source>
        <dbReference type="Proteomes" id="UP001355207"/>
    </source>
</evidence>
<evidence type="ECO:0000256" key="2">
    <source>
        <dbReference type="SAM" id="SignalP"/>
    </source>
</evidence>
<dbReference type="EMBL" id="CP144102">
    <property type="protein sequence ID" value="WWC88962.1"/>
    <property type="molecule type" value="Genomic_DNA"/>
</dbReference>
<proteinExistence type="predicted"/>
<feature type="compositionally biased region" description="Polar residues" evidence="1">
    <location>
        <begin position="193"/>
        <end position="208"/>
    </location>
</feature>
<gene>
    <name evidence="3" type="ORF">L201_003877</name>
</gene>
<feature type="compositionally biased region" description="Polar residues" evidence="1">
    <location>
        <begin position="291"/>
        <end position="301"/>
    </location>
</feature>
<evidence type="ECO:0000313" key="3">
    <source>
        <dbReference type="EMBL" id="WWC88962.1"/>
    </source>
</evidence>
<dbReference type="AlphaFoldDB" id="A0AAX4JWH2"/>
<feature type="signal peptide" evidence="2">
    <location>
        <begin position="1"/>
        <end position="21"/>
    </location>
</feature>
<feature type="compositionally biased region" description="Low complexity" evidence="1">
    <location>
        <begin position="269"/>
        <end position="290"/>
    </location>
</feature>
<protein>
    <submittedName>
        <fullName evidence="3">Uncharacterized protein</fullName>
    </submittedName>
</protein>
<evidence type="ECO:0000256" key="1">
    <source>
        <dbReference type="SAM" id="MobiDB-lite"/>
    </source>
</evidence>
<dbReference type="GeneID" id="91094547"/>
<dbReference type="RefSeq" id="XP_066075725.1">
    <property type="nucleotide sequence ID" value="XM_066219628.1"/>
</dbReference>